<evidence type="ECO:0000313" key="18">
    <source>
        <dbReference type="Proteomes" id="UP000326831"/>
    </source>
</evidence>
<evidence type="ECO:0000256" key="13">
    <source>
        <dbReference type="SAM" id="MobiDB-lite"/>
    </source>
</evidence>
<dbReference type="NCBIfam" id="NF043035">
    <property type="entry name" value="OxoTetrKin"/>
    <property type="match status" value="1"/>
</dbReference>
<dbReference type="Gene3D" id="3.40.50.10840">
    <property type="entry name" value="Putative sugar-binding, N-terminal domain"/>
    <property type="match status" value="1"/>
</dbReference>
<evidence type="ECO:0000256" key="2">
    <source>
        <dbReference type="ARBA" id="ARBA00022679"/>
    </source>
</evidence>
<proteinExistence type="inferred from homology"/>
<dbReference type="AlphaFoldDB" id="A0A5P2V0K1"/>
<accession>A0A5P2V0K1</accession>
<protein>
    <recommendedName>
        <fullName evidence="11">3-oxo-tetronate kinase</fullName>
        <ecNumber evidence="10">2.7.1.217</ecNumber>
    </recommendedName>
    <alternativeName>
        <fullName evidence="12">3-dehydrotetronate 4-kinase</fullName>
    </alternativeName>
</protein>
<keyword evidence="2" id="KW-0808">Transferase</keyword>
<feature type="region of interest" description="Disordered" evidence="13">
    <location>
        <begin position="263"/>
        <end position="295"/>
    </location>
</feature>
<comment type="similarity">
    <text evidence="1">Belongs to the four-carbon acid sugar kinase family.</text>
</comment>
<sequence>MNEHTDNRRPADPPRGPAPLGVIADDFTGATDVAVALRRAGLRTLLFFGVPNGPDEADDGAHGPHPARLPEHDALVIALKSRMIPAADAVASSTGALEWLRGQGAGQIYFKFCSTFDSTPRGNIGPVLDRLAEATGAGTVPLTPSSPEHLRTQYQGCLFVDDVLLGESHMRDHPVTPMTDSYLPRVLRAQTREQVTLIGLATVRQGEAAVRAALTGAAARGTRYVLADGIDESDLRTLGRAVLDAPLVAGAAGLAAGLAHAHAEQRGLTPDTWRDETDPARKAASEAPGGPAAVLSGSCSRRTLEQLAALADAGRPAYRLDPVAAPDPVVLADAALTWYDTLPAGGSAPVLYSSATPDRLREVQRVLGVEQSAAVLEEATGLIAAGLVERGVRRLVAAGGETSGAVVAALGITGAHVGAEAARGVPWIHPLGDRPPALLLKSGNFGGSHLLLDASASPAEPADRT</sequence>
<comment type="catalytic activity">
    <reaction evidence="7">
        <text>3-dehydro-L-erythronate + ATP = 3-dehydro-4-O-phospho-L-erythronate + ADP + H(+)</text>
        <dbReference type="Rhea" id="RHEA:52552"/>
        <dbReference type="ChEBI" id="CHEBI:15378"/>
        <dbReference type="ChEBI" id="CHEBI:30616"/>
        <dbReference type="ChEBI" id="CHEBI:136592"/>
        <dbReference type="ChEBI" id="CHEBI:136670"/>
        <dbReference type="ChEBI" id="CHEBI:456216"/>
        <dbReference type="EC" id="2.7.1.217"/>
    </reaction>
</comment>
<dbReference type="Pfam" id="PF07005">
    <property type="entry name" value="SBD_N"/>
    <property type="match status" value="1"/>
</dbReference>
<gene>
    <name evidence="17" type="ORF">CP968_33860</name>
    <name evidence="16" type="ORF">GCM10010371_47520</name>
</gene>
<dbReference type="SUPFAM" id="SSF142764">
    <property type="entry name" value="YgbK-like"/>
    <property type="match status" value="1"/>
</dbReference>
<evidence type="ECO:0000256" key="6">
    <source>
        <dbReference type="ARBA" id="ARBA00023277"/>
    </source>
</evidence>
<evidence type="ECO:0000256" key="4">
    <source>
        <dbReference type="ARBA" id="ARBA00022777"/>
    </source>
</evidence>
<dbReference type="Pfam" id="PF17042">
    <property type="entry name" value="NBD_C"/>
    <property type="match status" value="1"/>
</dbReference>
<evidence type="ECO:0000256" key="12">
    <source>
        <dbReference type="ARBA" id="ARBA00041377"/>
    </source>
</evidence>
<dbReference type="InterPro" id="IPR050007">
    <property type="entry name" value="OtnK"/>
</dbReference>
<feature type="compositionally biased region" description="Basic and acidic residues" evidence="13">
    <location>
        <begin position="1"/>
        <end position="12"/>
    </location>
</feature>
<dbReference type="EMBL" id="BMVX01000019">
    <property type="protein sequence ID" value="GGZ82254.1"/>
    <property type="molecule type" value="Genomic_DNA"/>
</dbReference>
<evidence type="ECO:0000259" key="15">
    <source>
        <dbReference type="Pfam" id="PF17042"/>
    </source>
</evidence>
<dbReference type="RefSeq" id="WP_150521587.1">
    <property type="nucleotide sequence ID" value="NZ_BMVX01000019.1"/>
</dbReference>
<dbReference type="GO" id="GO:0005524">
    <property type="term" value="F:ATP binding"/>
    <property type="evidence" value="ECO:0007669"/>
    <property type="project" value="UniProtKB-KW"/>
</dbReference>
<evidence type="ECO:0000259" key="14">
    <source>
        <dbReference type="Pfam" id="PF07005"/>
    </source>
</evidence>
<evidence type="ECO:0000256" key="1">
    <source>
        <dbReference type="ARBA" id="ARBA00005715"/>
    </source>
</evidence>
<dbReference type="InterPro" id="IPR031475">
    <property type="entry name" value="NBD_C"/>
</dbReference>
<feature type="region of interest" description="Disordered" evidence="13">
    <location>
        <begin position="1"/>
        <end position="20"/>
    </location>
</feature>
<feature type="domain" description="Four-carbon acid sugar kinase nucleotide binding" evidence="15">
    <location>
        <begin position="293"/>
        <end position="451"/>
    </location>
</feature>
<organism evidence="17 18">
    <name type="scientific">Streptomyces subrutilus</name>
    <dbReference type="NCBI Taxonomy" id="36818"/>
    <lineage>
        <taxon>Bacteria</taxon>
        <taxon>Bacillati</taxon>
        <taxon>Actinomycetota</taxon>
        <taxon>Actinomycetes</taxon>
        <taxon>Kitasatosporales</taxon>
        <taxon>Streptomycetaceae</taxon>
        <taxon>Streptomyces</taxon>
    </lineage>
</organism>
<dbReference type="KEGG" id="ssub:CP968_33860"/>
<keyword evidence="5" id="KW-0067">ATP-binding</keyword>
<dbReference type="InterPro" id="IPR037051">
    <property type="entry name" value="4-carb_acid_sugar_kinase_N_sf"/>
</dbReference>
<keyword evidence="3" id="KW-0547">Nucleotide-binding</keyword>
<comment type="function">
    <text evidence="9">Catalyzes the ATP-dependent phosphorylation of 3-oxo-tetronate to 3-oxo-tetronate 4-phosphate.</text>
</comment>
<evidence type="ECO:0000256" key="3">
    <source>
        <dbReference type="ARBA" id="ARBA00022741"/>
    </source>
</evidence>
<dbReference type="Gene3D" id="3.40.980.20">
    <property type="entry name" value="Four-carbon acid sugar kinase, nucleotide binding domain"/>
    <property type="match status" value="1"/>
</dbReference>
<dbReference type="EMBL" id="CP023701">
    <property type="protein sequence ID" value="QEU82577.1"/>
    <property type="molecule type" value="Genomic_DNA"/>
</dbReference>
<evidence type="ECO:0000313" key="16">
    <source>
        <dbReference type="EMBL" id="GGZ82254.1"/>
    </source>
</evidence>
<comment type="catalytic activity">
    <reaction evidence="8">
        <text>3-dehydro-D-erythronate + ATP = 3-dehydro-4-O-phospho-D-erythronate + ADP + H(+)</text>
        <dbReference type="Rhea" id="RHEA:52556"/>
        <dbReference type="ChEBI" id="CHEBI:15378"/>
        <dbReference type="ChEBI" id="CHEBI:30616"/>
        <dbReference type="ChEBI" id="CHEBI:57958"/>
        <dbReference type="ChEBI" id="CHEBI:136593"/>
        <dbReference type="ChEBI" id="CHEBI:456216"/>
        <dbReference type="EC" id="2.7.1.217"/>
    </reaction>
</comment>
<name>A0A5P2V0K1_9ACTN</name>
<keyword evidence="6" id="KW-0119">Carbohydrate metabolism</keyword>
<evidence type="ECO:0000256" key="10">
    <source>
        <dbReference type="ARBA" id="ARBA00039095"/>
    </source>
</evidence>
<evidence type="ECO:0000313" key="17">
    <source>
        <dbReference type="EMBL" id="QEU82577.1"/>
    </source>
</evidence>
<feature type="domain" description="Four-carbon acid sugar kinase N-terminal" evidence="14">
    <location>
        <begin position="20"/>
        <end position="258"/>
    </location>
</feature>
<evidence type="ECO:0000256" key="7">
    <source>
        <dbReference type="ARBA" id="ARBA00035898"/>
    </source>
</evidence>
<evidence type="ECO:0000256" key="9">
    <source>
        <dbReference type="ARBA" id="ARBA00037335"/>
    </source>
</evidence>
<dbReference type="Proteomes" id="UP000326831">
    <property type="component" value="Chromosome"/>
</dbReference>
<feature type="compositionally biased region" description="Basic and acidic residues" evidence="13">
    <location>
        <begin position="272"/>
        <end position="284"/>
    </location>
</feature>
<dbReference type="OrthoDB" id="191465at2"/>
<evidence type="ECO:0000256" key="8">
    <source>
        <dbReference type="ARBA" id="ARBA00036346"/>
    </source>
</evidence>
<reference evidence="17 18" key="2">
    <citation type="submission" date="2017-09" db="EMBL/GenBank/DDBJ databases">
        <authorList>
            <person name="Lee N."/>
            <person name="Cho B.-K."/>
        </authorList>
    </citation>
    <scope>NUCLEOTIDE SEQUENCE [LARGE SCALE GENOMIC DNA]</scope>
    <source>
        <strain evidence="17 18">ATCC 27467</strain>
    </source>
</reference>
<dbReference type="InterPro" id="IPR010737">
    <property type="entry name" value="4-carb_acid_sugar_kinase_N"/>
</dbReference>
<dbReference type="GO" id="GO:0016301">
    <property type="term" value="F:kinase activity"/>
    <property type="evidence" value="ECO:0007669"/>
    <property type="project" value="UniProtKB-KW"/>
</dbReference>
<evidence type="ECO:0000256" key="11">
    <source>
        <dbReference type="ARBA" id="ARBA00039461"/>
    </source>
</evidence>
<keyword evidence="4 17" id="KW-0418">Kinase</keyword>
<dbReference type="EC" id="2.7.1.217" evidence="10"/>
<reference evidence="16" key="3">
    <citation type="submission" date="2020-09" db="EMBL/GenBank/DDBJ databases">
        <authorList>
            <person name="Sun Q."/>
            <person name="Ohkuma M."/>
        </authorList>
    </citation>
    <scope>NUCLEOTIDE SEQUENCE</scope>
    <source>
        <strain evidence="16">JCM 4834</strain>
    </source>
</reference>
<keyword evidence="18" id="KW-1185">Reference proteome</keyword>
<evidence type="ECO:0000256" key="5">
    <source>
        <dbReference type="ARBA" id="ARBA00022840"/>
    </source>
</evidence>
<reference evidence="16" key="1">
    <citation type="journal article" date="2014" name="Int. J. Syst. Evol. Microbiol.">
        <title>Complete genome sequence of Corynebacterium casei LMG S-19264T (=DSM 44701T), isolated from a smear-ripened cheese.</title>
        <authorList>
            <consortium name="US DOE Joint Genome Institute (JGI-PGF)"/>
            <person name="Walter F."/>
            <person name="Albersmeier A."/>
            <person name="Kalinowski J."/>
            <person name="Ruckert C."/>
        </authorList>
    </citation>
    <scope>NUCLEOTIDE SEQUENCE</scope>
    <source>
        <strain evidence="16">JCM 4834</strain>
    </source>
</reference>
<dbReference type="Proteomes" id="UP000634660">
    <property type="component" value="Unassembled WGS sequence"/>
</dbReference>
<dbReference type="InterPro" id="IPR042213">
    <property type="entry name" value="NBD_C_sf"/>
</dbReference>